<comment type="similarity">
    <text evidence="2 8">Belongs to the ABC-3 integral membrane protein family.</text>
</comment>
<sequence>MGIRQIEIQLIASIVAVAASLPGNFLILRKMSMMSDAISHSILPGIVIGFFIAGSISSPILAIGAALTGVLTVWLVEVLNKSKLINEDASIGIVFPALFSIGVILITKFAGNVHLDTDAVLLGELAFAPFDRIIINGIDIGPKSLIMMSVILLVNLIFIFIFYKELKISTFDPSLAESMGFKPEVMHYALMTVVSITAVGSFEAVGSILLVALMIAIPATSYLLTDELSKMILLSSLIGIITAISGYWSAHLLDVSISGSMASMAGIIFFIVLFLSPKHGILTMLKRRKNLKLEFAKMALTIHLQNHEEEEESSINHLYDHFSWNEKFADKVIKNSIKDSLIKIENNMIFLTEKGITFADKSLKALRIENFK</sequence>
<evidence type="ECO:0000256" key="5">
    <source>
        <dbReference type="ARBA" id="ARBA00022692"/>
    </source>
</evidence>
<comment type="subcellular location">
    <subcellularLocation>
        <location evidence="1 8">Cell membrane</location>
        <topology evidence="1 8">Multi-pass membrane protein</topology>
    </subcellularLocation>
</comment>
<dbReference type="InterPro" id="IPR037294">
    <property type="entry name" value="ABC_BtuC-like"/>
</dbReference>
<keyword evidence="5 8" id="KW-0812">Transmembrane</keyword>
<feature type="transmembrane region" description="Helical" evidence="9">
    <location>
        <begin position="185"/>
        <end position="202"/>
    </location>
</feature>
<evidence type="ECO:0000256" key="9">
    <source>
        <dbReference type="SAM" id="Phobius"/>
    </source>
</evidence>
<feature type="transmembrane region" description="Helical" evidence="9">
    <location>
        <begin position="6"/>
        <end position="28"/>
    </location>
</feature>
<reference evidence="10 11" key="1">
    <citation type="submission" date="2018-05" db="EMBL/GenBank/DDBJ databases">
        <title>Genomic Encyclopedia of Type Strains, Phase IV (KMG-IV): sequencing the most valuable type-strain genomes for metagenomic binning, comparative biology and taxonomic classification.</title>
        <authorList>
            <person name="Goeker M."/>
        </authorList>
    </citation>
    <scope>NUCLEOTIDE SEQUENCE [LARGE SCALE GENOMIC DNA]</scope>
    <source>
        <strain evidence="10 11">DSM 24906</strain>
    </source>
</reference>
<feature type="transmembrane region" description="Helical" evidence="9">
    <location>
        <begin position="232"/>
        <end position="250"/>
    </location>
</feature>
<dbReference type="PANTHER" id="PTHR30477:SF8">
    <property type="entry name" value="METAL TRANSPORT SYSTEM MEMBRANE PROTEIN CT_070-RELATED"/>
    <property type="match status" value="1"/>
</dbReference>
<keyword evidence="3 8" id="KW-0813">Transport</keyword>
<keyword evidence="11" id="KW-1185">Reference proteome</keyword>
<dbReference type="RefSeq" id="WP_109605684.1">
    <property type="nucleotide sequence ID" value="NZ_QGGI01000016.1"/>
</dbReference>
<evidence type="ECO:0000313" key="10">
    <source>
        <dbReference type="EMBL" id="PWJ89041.1"/>
    </source>
</evidence>
<dbReference type="Pfam" id="PF00950">
    <property type="entry name" value="ABC-3"/>
    <property type="match status" value="1"/>
</dbReference>
<dbReference type="EMBL" id="QGGI01000016">
    <property type="protein sequence ID" value="PWJ89041.1"/>
    <property type="molecule type" value="Genomic_DNA"/>
</dbReference>
<evidence type="ECO:0000256" key="4">
    <source>
        <dbReference type="ARBA" id="ARBA00022475"/>
    </source>
</evidence>
<evidence type="ECO:0000256" key="7">
    <source>
        <dbReference type="ARBA" id="ARBA00023136"/>
    </source>
</evidence>
<evidence type="ECO:0000256" key="1">
    <source>
        <dbReference type="ARBA" id="ARBA00004651"/>
    </source>
</evidence>
<evidence type="ECO:0000256" key="2">
    <source>
        <dbReference type="ARBA" id="ARBA00008034"/>
    </source>
</evidence>
<dbReference type="GO" id="GO:0043190">
    <property type="term" value="C:ATP-binding cassette (ABC) transporter complex"/>
    <property type="evidence" value="ECO:0007669"/>
    <property type="project" value="InterPro"/>
</dbReference>
<comment type="caution">
    <text evidence="10">The sequence shown here is derived from an EMBL/GenBank/DDBJ whole genome shotgun (WGS) entry which is preliminary data.</text>
</comment>
<gene>
    <name evidence="10" type="ORF">C7380_11654</name>
</gene>
<feature type="transmembrane region" description="Helical" evidence="9">
    <location>
        <begin position="91"/>
        <end position="111"/>
    </location>
</feature>
<accession>A0AA45HI58</accession>
<dbReference type="Proteomes" id="UP000245921">
    <property type="component" value="Unassembled WGS sequence"/>
</dbReference>
<evidence type="ECO:0000256" key="3">
    <source>
        <dbReference type="ARBA" id="ARBA00022448"/>
    </source>
</evidence>
<evidence type="ECO:0000313" key="11">
    <source>
        <dbReference type="Proteomes" id="UP000245921"/>
    </source>
</evidence>
<dbReference type="InterPro" id="IPR001626">
    <property type="entry name" value="ABC_TroCD"/>
</dbReference>
<proteinExistence type="inferred from homology"/>
<keyword evidence="6 9" id="KW-1133">Transmembrane helix</keyword>
<dbReference type="CDD" id="cd06550">
    <property type="entry name" value="TM_ABC_iron-siderophores_like"/>
    <property type="match status" value="1"/>
</dbReference>
<dbReference type="AlphaFoldDB" id="A0AA45HI58"/>
<keyword evidence="7 9" id="KW-0472">Membrane</keyword>
<protein>
    <submittedName>
        <fullName evidence="10">Manganese/zinc/iron transport system permease protein</fullName>
    </submittedName>
</protein>
<organism evidence="10 11">
    <name type="scientific">Oceanotoga teriensis</name>
    <dbReference type="NCBI Taxonomy" id="515440"/>
    <lineage>
        <taxon>Bacteria</taxon>
        <taxon>Thermotogati</taxon>
        <taxon>Thermotogota</taxon>
        <taxon>Thermotogae</taxon>
        <taxon>Petrotogales</taxon>
        <taxon>Petrotogaceae</taxon>
        <taxon>Oceanotoga</taxon>
    </lineage>
</organism>
<name>A0AA45HI58_9BACT</name>
<keyword evidence="4" id="KW-1003">Cell membrane</keyword>
<evidence type="ECO:0000256" key="8">
    <source>
        <dbReference type="RuleBase" id="RU003943"/>
    </source>
</evidence>
<feature type="transmembrane region" description="Helical" evidence="9">
    <location>
        <begin position="256"/>
        <end position="276"/>
    </location>
</feature>
<feature type="transmembrane region" description="Helical" evidence="9">
    <location>
        <begin position="37"/>
        <end position="54"/>
    </location>
</feature>
<dbReference type="PANTHER" id="PTHR30477">
    <property type="entry name" value="ABC-TRANSPORTER METAL-BINDING PROTEIN"/>
    <property type="match status" value="1"/>
</dbReference>
<dbReference type="Gene3D" id="1.10.3470.10">
    <property type="entry name" value="ABC transporter involved in vitamin B12 uptake, BtuC"/>
    <property type="match status" value="1"/>
</dbReference>
<dbReference type="GO" id="GO:0055085">
    <property type="term" value="P:transmembrane transport"/>
    <property type="evidence" value="ECO:0007669"/>
    <property type="project" value="InterPro"/>
</dbReference>
<evidence type="ECO:0000256" key="6">
    <source>
        <dbReference type="ARBA" id="ARBA00022989"/>
    </source>
</evidence>
<feature type="transmembrane region" description="Helical" evidence="9">
    <location>
        <begin position="145"/>
        <end position="164"/>
    </location>
</feature>
<dbReference type="GO" id="GO:0010043">
    <property type="term" value="P:response to zinc ion"/>
    <property type="evidence" value="ECO:0007669"/>
    <property type="project" value="TreeGrafter"/>
</dbReference>
<dbReference type="SUPFAM" id="SSF81345">
    <property type="entry name" value="ABC transporter involved in vitamin B12 uptake, BtuC"/>
    <property type="match status" value="1"/>
</dbReference>